<dbReference type="InterPro" id="IPR058922">
    <property type="entry name" value="WHD_DRP"/>
</dbReference>
<evidence type="ECO:0000259" key="6">
    <source>
        <dbReference type="Pfam" id="PF00931"/>
    </source>
</evidence>
<dbReference type="Gramene" id="Tc05v2_t018260.4">
    <property type="protein sequence ID" value="Tc05v2_p018260.4"/>
    <property type="gene ID" value="Tc05v2_g018260"/>
</dbReference>
<protein>
    <submittedName>
        <fullName evidence="11 12">Disease resistance protein RGA1 isoform X1</fullName>
    </submittedName>
</protein>
<evidence type="ECO:0000259" key="9">
    <source>
        <dbReference type="Pfam" id="PF23598"/>
    </source>
</evidence>
<evidence type="ECO:0000259" key="8">
    <source>
        <dbReference type="Pfam" id="PF23559"/>
    </source>
</evidence>
<dbReference type="InterPro" id="IPR042197">
    <property type="entry name" value="Apaf_helical"/>
</dbReference>
<evidence type="ECO:0000256" key="3">
    <source>
        <dbReference type="ARBA" id="ARBA00022821"/>
    </source>
</evidence>
<dbReference type="GO" id="GO:0043531">
    <property type="term" value="F:ADP binding"/>
    <property type="evidence" value="ECO:0007669"/>
    <property type="project" value="InterPro"/>
</dbReference>
<evidence type="ECO:0000313" key="16">
    <source>
        <dbReference type="RefSeq" id="XP_017977832.1"/>
    </source>
</evidence>
<dbReference type="InterPro" id="IPR027417">
    <property type="entry name" value="P-loop_NTPase"/>
</dbReference>
<evidence type="ECO:0000259" key="7">
    <source>
        <dbReference type="Pfam" id="PF18052"/>
    </source>
</evidence>
<keyword evidence="4" id="KW-0067">ATP-binding</keyword>
<dbReference type="Pfam" id="PF00931">
    <property type="entry name" value="NB-ARC"/>
    <property type="match status" value="1"/>
</dbReference>
<reference evidence="10" key="1">
    <citation type="journal article" date="1997" name="Nucleic Acids Res.">
        <title>tRNAscan-SE: a program for improved detection of transfer RNA genes in genomic sequence.</title>
        <authorList>
            <person name="Lowe T.M."/>
            <person name="Eddy S.R."/>
        </authorList>
    </citation>
    <scope>NUCLEOTIDE SEQUENCE [LARGE SCALE GENOMIC DNA]</scope>
    <source>
        <strain evidence="10">r\B97-61/B2</strain>
    </source>
</reference>
<sequence length="881" mass="100530">MAEPFAFNIAENVLETLTALVVQEISLACGVQSGFRKLREMLATVKPWILDAEEKQARNNQLQDWVQKLKDACYDAEDVLDEFEVESLRGQVLEQKCIGNKVCNFFSSSNPLVFRLKMAHKIKKITERFSEIADLRDRFHLVEKHDDTMHVVLSDRETHSFVQASDVIGRDIDKKNIVESLLQAPTGGEEENISVLTIVGIGGLGKTALAKLVFNDVNVAEFFQLKMWVCVSNETDLKRLLEKVIKVANGGDRDYGNMSLEKLQKGLRGCLNGKTYLLILDDVCWVDDKPWSKLKPLLMGGAKGSKILVTARSNLVASNMGTIHNLKALPEEESFSLFLKVAFRKGGKEQHPHLVQIGREIVKKCGGNPLAVKTLASLLYSTTSKHEWEKVRDNEMWKLMQDKNDLLPVLKLSYDQLPHYLKPCFVYCSVYPKDYRFASFELVQFWMAHGLLKTSNPDEDPEETGRRYLNELSSRYFFQDFETLGFIQHFKMHDLLHDLALLIAKNECSVVKSQGQDVGEGVRHLYFLDLDIPAESFSRYLDNCCHVRTFRFLYIKEGSRNDFFIQTFLSRFQRLRVLDLSESTFEVLPRGIGNLKHLRFLDLRGNRNIKKLPNSICKLQNLQTLILASCNGIEEFPKDMSQLIMLRALSITTNLTVLPENVVNRLKSLRHLAIGHCENLEHLPEGVRNLTQLRTLVIGMCKNLISLPHGLNCLTNLENLAILHCERLELEGKEDNSQEQHIAQGLRLRRLLLGGLPKLKTLPKWLLIQGSGSHTLSLEMLEIFGCLELASLPEVMQCLTALVELKIEYCPLLSERCRRKTGEDWPKIAHVPYIYLDGHEIGSNRYHKTEGDHRGNQSRSSTTTVISTNISLENDWKKEER</sequence>
<dbReference type="RefSeq" id="XP_017977829.1">
    <property type="nucleotide sequence ID" value="XM_018122340.1"/>
</dbReference>
<dbReference type="Gene3D" id="3.80.10.10">
    <property type="entry name" value="Ribonuclease Inhibitor"/>
    <property type="match status" value="1"/>
</dbReference>
<feature type="domain" description="Disease resistance R13L4/SHOC-2-like LRR" evidence="9">
    <location>
        <begin position="567"/>
        <end position="805"/>
    </location>
</feature>
<dbReference type="Gramene" id="Tc05v2_t018260.3">
    <property type="protein sequence ID" value="Tc05v2_p018260.3"/>
    <property type="gene ID" value="Tc05v2_g018260"/>
</dbReference>
<dbReference type="KEGG" id="tcc:18599584"/>
<dbReference type="GO" id="GO:0051707">
    <property type="term" value="P:response to other organism"/>
    <property type="evidence" value="ECO:0007669"/>
    <property type="project" value="UniProtKB-ARBA"/>
</dbReference>
<evidence type="ECO:0000313" key="13">
    <source>
        <dbReference type="RefSeq" id="XP_017977829.1"/>
    </source>
</evidence>
<keyword evidence="5" id="KW-0175">Coiled coil</keyword>
<dbReference type="GO" id="GO:0006952">
    <property type="term" value="P:defense response"/>
    <property type="evidence" value="ECO:0007669"/>
    <property type="project" value="UniProtKB-KW"/>
</dbReference>
<dbReference type="InterPro" id="IPR032675">
    <property type="entry name" value="LRR_dom_sf"/>
</dbReference>
<dbReference type="PANTHER" id="PTHR36766:SF61">
    <property type="entry name" value="NB-ARC DOMAIN DISEASE RESISTANCE PROTEIN"/>
    <property type="match status" value="1"/>
</dbReference>
<dbReference type="SUPFAM" id="SSF52540">
    <property type="entry name" value="P-loop containing nucleoside triphosphate hydrolases"/>
    <property type="match status" value="1"/>
</dbReference>
<dbReference type="Gramene" id="Tc05v2_t018260.7">
    <property type="protein sequence ID" value="Tc05v2_p018260.7"/>
    <property type="gene ID" value="Tc05v2_g018260"/>
</dbReference>
<dbReference type="Pfam" id="PF23559">
    <property type="entry name" value="WHD_DRP"/>
    <property type="match status" value="1"/>
</dbReference>
<keyword evidence="3" id="KW-0611">Plant defense</keyword>
<dbReference type="RefSeq" id="XP_017977832.1">
    <property type="nucleotide sequence ID" value="XM_018122343.1"/>
</dbReference>
<feature type="domain" description="Disease resistance N-terminal" evidence="7">
    <location>
        <begin position="11"/>
        <end position="97"/>
    </location>
</feature>
<feature type="domain" description="NB-ARC" evidence="6">
    <location>
        <begin position="189"/>
        <end position="345"/>
    </location>
</feature>
<evidence type="ECO:0000313" key="14">
    <source>
        <dbReference type="RefSeq" id="XP_017977830.1"/>
    </source>
</evidence>
<dbReference type="SUPFAM" id="SSF52058">
    <property type="entry name" value="L domain-like"/>
    <property type="match status" value="1"/>
</dbReference>
<keyword evidence="2" id="KW-0547">Nucleotide-binding</keyword>
<reference evidence="11 12" key="2">
    <citation type="submission" date="2025-04" db="UniProtKB">
        <authorList>
            <consortium name="RefSeq"/>
        </authorList>
    </citation>
    <scope>IDENTIFICATION</scope>
</reference>
<dbReference type="Gene3D" id="1.10.10.10">
    <property type="entry name" value="Winged helix-like DNA-binding domain superfamily/Winged helix DNA-binding domain"/>
    <property type="match status" value="1"/>
</dbReference>
<organism evidence="10 14">
    <name type="scientific">Theobroma cacao</name>
    <name type="common">Cacao</name>
    <name type="synonym">Cocoa</name>
    <dbReference type="NCBI Taxonomy" id="3641"/>
    <lineage>
        <taxon>Eukaryota</taxon>
        <taxon>Viridiplantae</taxon>
        <taxon>Streptophyta</taxon>
        <taxon>Embryophyta</taxon>
        <taxon>Tracheophyta</taxon>
        <taxon>Spermatophyta</taxon>
        <taxon>Magnoliopsida</taxon>
        <taxon>eudicotyledons</taxon>
        <taxon>Gunneridae</taxon>
        <taxon>Pentapetalae</taxon>
        <taxon>rosids</taxon>
        <taxon>malvids</taxon>
        <taxon>Malvales</taxon>
        <taxon>Malvaceae</taxon>
        <taxon>Byttnerioideae</taxon>
        <taxon>Theobroma</taxon>
    </lineage>
</organism>
<dbReference type="RefSeq" id="XP_017977833.1">
    <property type="nucleotide sequence ID" value="XM_018122344.1"/>
</dbReference>
<dbReference type="Proteomes" id="UP000694886">
    <property type="component" value="Chromosome 5"/>
</dbReference>
<feature type="coiled-coil region" evidence="5">
    <location>
        <begin position="52"/>
        <end position="86"/>
    </location>
</feature>
<dbReference type="RefSeq" id="XP_007029670.2">
    <property type="nucleotide sequence ID" value="XM_007029608.2"/>
</dbReference>
<keyword evidence="1" id="KW-0677">Repeat</keyword>
<evidence type="ECO:0000313" key="11">
    <source>
        <dbReference type="RefSeq" id="XP_007029666.2"/>
    </source>
</evidence>
<dbReference type="Gramene" id="Tc05v2_t018260.2">
    <property type="protein sequence ID" value="Tc05v2_p018260.2"/>
    <property type="gene ID" value="Tc05v2_g018260"/>
</dbReference>
<dbReference type="PRINTS" id="PR00364">
    <property type="entry name" value="DISEASERSIST"/>
</dbReference>
<dbReference type="InterPro" id="IPR002182">
    <property type="entry name" value="NB-ARC"/>
</dbReference>
<evidence type="ECO:0000256" key="5">
    <source>
        <dbReference type="SAM" id="Coils"/>
    </source>
</evidence>
<dbReference type="GeneID" id="18599584"/>
<name>A0AB32WG49_THECC</name>
<dbReference type="InterPro" id="IPR041118">
    <property type="entry name" value="Rx_N"/>
</dbReference>
<dbReference type="AlphaFoldDB" id="A0AB32WG49"/>
<dbReference type="Gene3D" id="1.20.5.4130">
    <property type="match status" value="1"/>
</dbReference>
<dbReference type="Gene3D" id="1.10.8.430">
    <property type="entry name" value="Helical domain of apoptotic protease-activating factors"/>
    <property type="match status" value="1"/>
</dbReference>
<dbReference type="Gene3D" id="3.40.50.300">
    <property type="entry name" value="P-loop containing nucleotide triphosphate hydrolases"/>
    <property type="match status" value="1"/>
</dbReference>
<dbReference type="CDD" id="cd14798">
    <property type="entry name" value="RX-CC_like"/>
    <property type="match status" value="1"/>
</dbReference>
<dbReference type="Gramene" id="Tc05v2_t018260.1">
    <property type="protein sequence ID" value="Tc05v2_p018260.1"/>
    <property type="gene ID" value="Tc05v2_g018260"/>
</dbReference>
<evidence type="ECO:0000313" key="17">
    <source>
        <dbReference type="RefSeq" id="XP_017977833.1"/>
    </source>
</evidence>
<dbReference type="InterPro" id="IPR038005">
    <property type="entry name" value="RX-like_CC"/>
</dbReference>
<feature type="domain" description="Disease resistance protein winged helix" evidence="8">
    <location>
        <begin position="430"/>
        <end position="500"/>
    </location>
</feature>
<dbReference type="Gramene" id="Tc05v2_t018260.5">
    <property type="protein sequence ID" value="Tc05v2_p018260.5"/>
    <property type="gene ID" value="Tc05v2_g018260"/>
</dbReference>
<evidence type="ECO:0000256" key="4">
    <source>
        <dbReference type="ARBA" id="ARBA00022840"/>
    </source>
</evidence>
<evidence type="ECO:0000313" key="15">
    <source>
        <dbReference type="RefSeq" id="XP_017977831.1"/>
    </source>
</evidence>
<dbReference type="RefSeq" id="XP_007029666.2">
    <property type="nucleotide sequence ID" value="XM_007029604.2"/>
</dbReference>
<proteinExistence type="predicted"/>
<evidence type="ECO:0000256" key="2">
    <source>
        <dbReference type="ARBA" id="ARBA00022741"/>
    </source>
</evidence>
<dbReference type="RefSeq" id="XP_017977830.1">
    <property type="nucleotide sequence ID" value="XM_018122341.1"/>
</dbReference>
<evidence type="ECO:0000313" key="12">
    <source>
        <dbReference type="RefSeq" id="XP_007029670.2"/>
    </source>
</evidence>
<evidence type="ECO:0000313" key="10">
    <source>
        <dbReference type="Proteomes" id="UP000694886"/>
    </source>
</evidence>
<dbReference type="Pfam" id="PF23598">
    <property type="entry name" value="LRR_14"/>
    <property type="match status" value="1"/>
</dbReference>
<dbReference type="FunFam" id="1.10.10.10:FF:000322">
    <property type="entry name" value="Probable disease resistance protein At1g63360"/>
    <property type="match status" value="1"/>
</dbReference>
<dbReference type="RefSeq" id="XP_017977831.1">
    <property type="nucleotide sequence ID" value="XM_018122342.1"/>
</dbReference>
<accession>A0AB32WG49</accession>
<dbReference type="Pfam" id="PF18052">
    <property type="entry name" value="Rx_N"/>
    <property type="match status" value="1"/>
</dbReference>
<evidence type="ECO:0000256" key="1">
    <source>
        <dbReference type="ARBA" id="ARBA00022737"/>
    </source>
</evidence>
<dbReference type="InterPro" id="IPR036388">
    <property type="entry name" value="WH-like_DNA-bd_sf"/>
</dbReference>
<dbReference type="PANTHER" id="PTHR36766">
    <property type="entry name" value="PLANT BROAD-SPECTRUM MILDEW RESISTANCE PROTEIN RPW8"/>
    <property type="match status" value="1"/>
</dbReference>
<dbReference type="Gramene" id="Tc05v2_t018260.6">
    <property type="protein sequence ID" value="Tc05v2_p018260.6"/>
    <property type="gene ID" value="Tc05v2_g018260"/>
</dbReference>
<dbReference type="GO" id="GO:0005524">
    <property type="term" value="F:ATP binding"/>
    <property type="evidence" value="ECO:0007669"/>
    <property type="project" value="UniProtKB-KW"/>
</dbReference>
<gene>
    <name evidence="11 12 13 14 15 16 17" type="primary">LOC18599584</name>
</gene>
<dbReference type="InterPro" id="IPR055414">
    <property type="entry name" value="LRR_R13L4/SHOC2-like"/>
</dbReference>